<organism evidence="3">
    <name type="scientific">uncultured Sphingosinicella sp</name>
    <dbReference type="NCBI Taxonomy" id="478748"/>
    <lineage>
        <taxon>Bacteria</taxon>
        <taxon>Pseudomonadati</taxon>
        <taxon>Pseudomonadota</taxon>
        <taxon>Alphaproteobacteria</taxon>
        <taxon>Sphingomonadales</taxon>
        <taxon>Sphingosinicellaceae</taxon>
        <taxon>Sphingosinicella</taxon>
        <taxon>environmental samples</taxon>
    </lineage>
</organism>
<proteinExistence type="predicted"/>
<evidence type="ECO:0000256" key="1">
    <source>
        <dbReference type="SAM" id="Coils"/>
    </source>
</evidence>
<evidence type="ECO:0000256" key="2">
    <source>
        <dbReference type="SAM" id="Phobius"/>
    </source>
</evidence>
<protein>
    <submittedName>
        <fullName evidence="3">Gll1812 protein</fullName>
    </submittedName>
</protein>
<accession>A0A6J4TMU9</accession>
<feature type="transmembrane region" description="Helical" evidence="2">
    <location>
        <begin position="239"/>
        <end position="257"/>
    </location>
</feature>
<name>A0A6J4TMU9_9SPHN</name>
<feature type="coiled-coil region" evidence="1">
    <location>
        <begin position="143"/>
        <end position="170"/>
    </location>
</feature>
<feature type="transmembrane region" description="Helical" evidence="2">
    <location>
        <begin position="108"/>
        <end position="128"/>
    </location>
</feature>
<feature type="transmembrane region" description="Helical" evidence="2">
    <location>
        <begin position="269"/>
        <end position="290"/>
    </location>
</feature>
<keyword evidence="1" id="KW-0175">Coiled coil</keyword>
<dbReference type="AlphaFoldDB" id="A0A6J4TMU9"/>
<reference evidence="3" key="1">
    <citation type="submission" date="2020-02" db="EMBL/GenBank/DDBJ databases">
        <authorList>
            <person name="Meier V. D."/>
        </authorList>
    </citation>
    <scope>NUCLEOTIDE SEQUENCE</scope>
    <source>
        <strain evidence="3">AVDCRST_MAG23</strain>
    </source>
</reference>
<feature type="transmembrane region" description="Helical" evidence="2">
    <location>
        <begin position="296"/>
        <end position="313"/>
    </location>
</feature>
<evidence type="ECO:0000313" key="3">
    <source>
        <dbReference type="EMBL" id="CAA9528019.1"/>
    </source>
</evidence>
<dbReference type="EMBL" id="CADCWD010000030">
    <property type="protein sequence ID" value="CAA9528019.1"/>
    <property type="molecule type" value="Genomic_DNA"/>
</dbReference>
<feature type="transmembrane region" description="Helical" evidence="2">
    <location>
        <begin position="334"/>
        <end position="355"/>
    </location>
</feature>
<dbReference type="Pfam" id="PF12412">
    <property type="entry name" value="DUF3667"/>
    <property type="match status" value="1"/>
</dbReference>
<sequence length="356" mass="39850">MGRSMQGIEAIGEAVTGGMAARAVEPHAGGWPQALSETCLNCGTGLIGDYCHRCGQQGHVHRTLSAFWHDVMHGVLHFEGKIWRTLPMLAFRPGELTRRYVSGERARFVSPMALFLFSVFLMFAVLSISGTTLTGAEDSEGGVKEIQVDVRKAEEAIAKLQVQRDQAAREGRSTSKLDEEIFAAKLARDSAAAGEKYFKGDRPLGEWKTGIARLDKGIAKANANPSLLFYKLQTNAYKFSWALIPISVPFVWLLFLHRRRYRAYRAYDHVVFVTYSISFMSLGFIALLLWDVTGISSRWMALAVMLIPPLHIYKQLKGAYRLSRWSALWRTFMMLVFVALTTSLFFLLLLTLGVLG</sequence>
<keyword evidence="2" id="KW-1133">Transmembrane helix</keyword>
<gene>
    <name evidence="3" type="ORF">AVDCRST_MAG23-742</name>
</gene>
<dbReference type="InterPro" id="IPR022134">
    <property type="entry name" value="DUF3667"/>
</dbReference>
<keyword evidence="2" id="KW-0812">Transmembrane</keyword>
<keyword evidence="2" id="KW-0472">Membrane</keyword>